<evidence type="ECO:0000256" key="8">
    <source>
        <dbReference type="ARBA" id="ARBA00023012"/>
    </source>
</evidence>
<dbReference type="GO" id="GO:0046983">
    <property type="term" value="F:protein dimerization activity"/>
    <property type="evidence" value="ECO:0007669"/>
    <property type="project" value="InterPro"/>
</dbReference>
<dbReference type="eggNOG" id="COG4585">
    <property type="taxonomic scope" value="Bacteria"/>
</dbReference>
<dbReference type="GO" id="GO:0016020">
    <property type="term" value="C:membrane"/>
    <property type="evidence" value="ECO:0007669"/>
    <property type="project" value="InterPro"/>
</dbReference>
<dbReference type="InterPro" id="IPR050482">
    <property type="entry name" value="Sensor_HK_TwoCompSys"/>
</dbReference>
<dbReference type="EMBL" id="JPMD01000047">
    <property type="protein sequence ID" value="KEZ85041.1"/>
    <property type="molecule type" value="Genomic_DNA"/>
</dbReference>
<keyword evidence="9" id="KW-0812">Transmembrane</keyword>
<dbReference type="GO" id="GO:0005524">
    <property type="term" value="F:ATP binding"/>
    <property type="evidence" value="ECO:0007669"/>
    <property type="project" value="UniProtKB-KW"/>
</dbReference>
<dbReference type="InterPro" id="IPR036890">
    <property type="entry name" value="HATPase_C_sf"/>
</dbReference>
<keyword evidence="9" id="KW-1133">Transmembrane helix</keyword>
<dbReference type="EC" id="2.7.13.3" evidence="2"/>
<dbReference type="RefSeq" id="WP_035135306.1">
    <property type="nucleotide sequence ID" value="NZ_JPMD01000047.1"/>
</dbReference>
<evidence type="ECO:0000256" key="7">
    <source>
        <dbReference type="ARBA" id="ARBA00022840"/>
    </source>
</evidence>
<evidence type="ECO:0000256" key="9">
    <source>
        <dbReference type="SAM" id="Phobius"/>
    </source>
</evidence>
<keyword evidence="9" id="KW-0472">Membrane</keyword>
<evidence type="ECO:0000256" key="1">
    <source>
        <dbReference type="ARBA" id="ARBA00000085"/>
    </source>
</evidence>
<dbReference type="SUPFAM" id="SSF55874">
    <property type="entry name" value="ATPase domain of HSP90 chaperone/DNA topoisomerase II/histidine kinase"/>
    <property type="match status" value="1"/>
</dbReference>
<keyword evidence="5" id="KW-0547">Nucleotide-binding</keyword>
<sequence>MNNILNKIILLIGSALLLIENYSIEKLILPILVTVAITCFLEYFSKDKLNVIALIVYSILCIVYPEFLMCIPIIFYDTIFSKYKYICILTLIPYLMNIHKYSHIISIMILGLLSTSAILKFNTVKYEKLHDKFIKQRDDLTEISIVLEEKVKELQYKQDFEVNFATLKERNRISREIHDNVGHLLTSSILQIGAIMVVTKEEQTKRLLEDIKSTLDQGMDSIRSSIHNLHEDSIDLYVQLSKLINEFKFCKATLNYEFSSNPDVKVKYAIIAIVKEALSNIIKHSNATTVTISLYEHPKLYQVIILDDGSKKKASMDGGMGLQSIEKRVNSLNGIVNFDSSKGFKIFISIMKEGYYENNYYR</sequence>
<name>A0A084J7V7_9CLOT</name>
<feature type="transmembrane region" description="Helical" evidence="9">
    <location>
        <begin position="27"/>
        <end position="44"/>
    </location>
</feature>
<keyword evidence="3" id="KW-0597">Phosphoprotein</keyword>
<feature type="domain" description="Signal transduction histidine kinase subgroup 3 dimerisation and phosphoacceptor" evidence="10">
    <location>
        <begin position="169"/>
        <end position="232"/>
    </location>
</feature>
<evidence type="ECO:0000313" key="11">
    <source>
        <dbReference type="EMBL" id="KEZ85041.1"/>
    </source>
</evidence>
<organism evidence="11 12">
    <name type="scientific">Clostridium sulfidigenes</name>
    <dbReference type="NCBI Taxonomy" id="318464"/>
    <lineage>
        <taxon>Bacteria</taxon>
        <taxon>Bacillati</taxon>
        <taxon>Bacillota</taxon>
        <taxon>Clostridia</taxon>
        <taxon>Eubacteriales</taxon>
        <taxon>Clostridiaceae</taxon>
        <taxon>Clostridium</taxon>
    </lineage>
</organism>
<reference evidence="11 12" key="1">
    <citation type="submission" date="2014-07" db="EMBL/GenBank/DDBJ databases">
        <title>Draft genome of Clostridium sulfidigenes 113A isolated from sediments associated with methane hydrate from Krishna Godavari basin.</title>
        <authorList>
            <person name="Honkalas V.S."/>
            <person name="Dabir A.P."/>
            <person name="Arora P."/>
            <person name="Dhakephalkar P.K."/>
        </authorList>
    </citation>
    <scope>NUCLEOTIDE SEQUENCE [LARGE SCALE GENOMIC DNA]</scope>
    <source>
        <strain evidence="11 12">113A</strain>
    </source>
</reference>
<evidence type="ECO:0000256" key="4">
    <source>
        <dbReference type="ARBA" id="ARBA00022679"/>
    </source>
</evidence>
<dbReference type="STRING" id="318464.IO99_16960"/>
<dbReference type="GO" id="GO:0000155">
    <property type="term" value="F:phosphorelay sensor kinase activity"/>
    <property type="evidence" value="ECO:0007669"/>
    <property type="project" value="InterPro"/>
</dbReference>
<dbReference type="InterPro" id="IPR011712">
    <property type="entry name" value="Sig_transdc_His_kin_sub3_dim/P"/>
</dbReference>
<dbReference type="Gene3D" id="1.20.5.1930">
    <property type="match status" value="1"/>
</dbReference>
<evidence type="ECO:0000256" key="2">
    <source>
        <dbReference type="ARBA" id="ARBA00012438"/>
    </source>
</evidence>
<accession>A0A084J7V7</accession>
<gene>
    <name evidence="11" type="ORF">IO99_16960</name>
</gene>
<keyword evidence="6" id="KW-0418">Kinase</keyword>
<proteinExistence type="predicted"/>
<dbReference type="Proteomes" id="UP000028542">
    <property type="component" value="Unassembled WGS sequence"/>
</dbReference>
<protein>
    <recommendedName>
        <fullName evidence="2">histidine kinase</fullName>
        <ecNumber evidence="2">2.7.13.3</ecNumber>
    </recommendedName>
</protein>
<dbReference type="PANTHER" id="PTHR24421">
    <property type="entry name" value="NITRATE/NITRITE SENSOR PROTEIN NARX-RELATED"/>
    <property type="match status" value="1"/>
</dbReference>
<comment type="catalytic activity">
    <reaction evidence="1">
        <text>ATP + protein L-histidine = ADP + protein N-phospho-L-histidine.</text>
        <dbReference type="EC" id="2.7.13.3"/>
    </reaction>
</comment>
<comment type="caution">
    <text evidence="11">The sequence shown here is derived from an EMBL/GenBank/DDBJ whole genome shotgun (WGS) entry which is preliminary data.</text>
</comment>
<dbReference type="PANTHER" id="PTHR24421:SF10">
    <property type="entry name" value="NITRATE_NITRITE SENSOR PROTEIN NARQ"/>
    <property type="match status" value="1"/>
</dbReference>
<evidence type="ECO:0000256" key="3">
    <source>
        <dbReference type="ARBA" id="ARBA00022553"/>
    </source>
</evidence>
<evidence type="ECO:0000259" key="10">
    <source>
        <dbReference type="Pfam" id="PF07730"/>
    </source>
</evidence>
<feature type="transmembrane region" description="Helical" evidence="9">
    <location>
        <begin position="51"/>
        <end position="75"/>
    </location>
</feature>
<evidence type="ECO:0000256" key="6">
    <source>
        <dbReference type="ARBA" id="ARBA00022777"/>
    </source>
</evidence>
<feature type="transmembrane region" description="Helical" evidence="9">
    <location>
        <begin position="101"/>
        <end position="119"/>
    </location>
</feature>
<dbReference type="AlphaFoldDB" id="A0A084J7V7"/>
<keyword evidence="12" id="KW-1185">Reference proteome</keyword>
<keyword evidence="7" id="KW-0067">ATP-binding</keyword>
<dbReference type="CDD" id="cd16917">
    <property type="entry name" value="HATPase_UhpB-NarQ-NarX-like"/>
    <property type="match status" value="1"/>
</dbReference>
<keyword evidence="8" id="KW-0902">Two-component regulatory system</keyword>
<dbReference type="Pfam" id="PF07730">
    <property type="entry name" value="HisKA_3"/>
    <property type="match status" value="1"/>
</dbReference>
<keyword evidence="4" id="KW-0808">Transferase</keyword>
<dbReference type="Gene3D" id="3.30.565.10">
    <property type="entry name" value="Histidine kinase-like ATPase, C-terminal domain"/>
    <property type="match status" value="1"/>
</dbReference>
<evidence type="ECO:0000313" key="12">
    <source>
        <dbReference type="Proteomes" id="UP000028542"/>
    </source>
</evidence>
<evidence type="ECO:0000256" key="5">
    <source>
        <dbReference type="ARBA" id="ARBA00022741"/>
    </source>
</evidence>